<keyword evidence="2" id="KW-1185">Reference proteome</keyword>
<dbReference type="AlphaFoldDB" id="A0A1X1R549"/>
<proteinExistence type="predicted"/>
<evidence type="ECO:0000313" key="2">
    <source>
        <dbReference type="Proteomes" id="UP000193990"/>
    </source>
</evidence>
<name>A0A1X1R549_MYCBE</name>
<evidence type="ECO:0000313" key="1">
    <source>
        <dbReference type="EMBL" id="ORU99398.1"/>
    </source>
</evidence>
<gene>
    <name evidence="1" type="ORF">AWB93_10995</name>
</gene>
<dbReference type="EMBL" id="LQOK01000027">
    <property type="protein sequence ID" value="ORU99398.1"/>
    <property type="molecule type" value="Genomic_DNA"/>
</dbReference>
<accession>A0A1X1R549</accession>
<protein>
    <submittedName>
        <fullName evidence="1">Uncharacterized protein</fullName>
    </submittedName>
</protein>
<comment type="caution">
    <text evidence="1">The sequence shown here is derived from an EMBL/GenBank/DDBJ whole genome shotgun (WGS) entry which is preliminary data.</text>
</comment>
<dbReference type="Proteomes" id="UP000193990">
    <property type="component" value="Unassembled WGS sequence"/>
</dbReference>
<sequence>MRDDNCVGHKREGLREHVIDRWSADEIGVIDLVVHSRLWRGSGVVHQSGEFVENLSVTAELH</sequence>
<organism evidence="1 2">
    <name type="scientific">Mycobacterium bohemicum</name>
    <dbReference type="NCBI Taxonomy" id="56425"/>
    <lineage>
        <taxon>Bacteria</taxon>
        <taxon>Bacillati</taxon>
        <taxon>Actinomycetota</taxon>
        <taxon>Actinomycetes</taxon>
        <taxon>Mycobacteriales</taxon>
        <taxon>Mycobacteriaceae</taxon>
        <taxon>Mycobacterium</taxon>
    </lineage>
</organism>
<reference evidence="1 2" key="1">
    <citation type="submission" date="2016-01" db="EMBL/GenBank/DDBJ databases">
        <title>The new phylogeny of the genus Mycobacterium.</title>
        <authorList>
            <person name="Tarcisio F."/>
            <person name="Conor M."/>
            <person name="Antonella G."/>
            <person name="Elisabetta G."/>
            <person name="Giulia F.S."/>
            <person name="Sara T."/>
            <person name="Anna F."/>
            <person name="Clotilde B."/>
            <person name="Roberto B."/>
            <person name="Veronica D.S."/>
            <person name="Fabio R."/>
            <person name="Monica P."/>
            <person name="Olivier J."/>
            <person name="Enrico T."/>
            <person name="Nicola S."/>
        </authorList>
    </citation>
    <scope>NUCLEOTIDE SEQUENCE [LARGE SCALE GENOMIC DNA]</scope>
    <source>
        <strain evidence="1 2">DSM 44277</strain>
    </source>
</reference>